<dbReference type="InterPro" id="IPR058240">
    <property type="entry name" value="rSAM_sf"/>
</dbReference>
<evidence type="ECO:0000256" key="3">
    <source>
        <dbReference type="ARBA" id="ARBA00023004"/>
    </source>
</evidence>
<name>A0ABX0Z0S5_9ACTN</name>
<feature type="domain" description="Radical SAM core" evidence="6">
    <location>
        <begin position="16"/>
        <end position="253"/>
    </location>
</feature>
<dbReference type="NCBIfam" id="TIGR04267">
    <property type="entry name" value="mod_HExxH"/>
    <property type="match status" value="1"/>
</dbReference>
<dbReference type="InterPro" id="IPR026335">
    <property type="entry name" value="rSAM_SPASM_FxsB"/>
</dbReference>
<dbReference type="InterPro" id="IPR023867">
    <property type="entry name" value="Sulphatase_maturase_rSAM"/>
</dbReference>
<dbReference type="SFLD" id="SFLDG01386">
    <property type="entry name" value="main_SPASM_domain-containing"/>
    <property type="match status" value="1"/>
</dbReference>
<evidence type="ECO:0000256" key="1">
    <source>
        <dbReference type="ARBA" id="ARBA00022691"/>
    </source>
</evidence>
<dbReference type="SFLD" id="SFLDG01067">
    <property type="entry name" value="SPASM/twitch_domain_containing"/>
    <property type="match status" value="1"/>
</dbReference>
<evidence type="ECO:0000259" key="6">
    <source>
        <dbReference type="PROSITE" id="PS51918"/>
    </source>
</evidence>
<dbReference type="Pfam" id="PF04055">
    <property type="entry name" value="Radical_SAM"/>
    <property type="match status" value="1"/>
</dbReference>
<protein>
    <submittedName>
        <fullName evidence="7">FxsB family radical SAM/SPASM domain protein</fullName>
    </submittedName>
</protein>
<dbReference type="EMBL" id="JAATEO010000002">
    <property type="protein sequence ID" value="NJP30969.1"/>
    <property type="molecule type" value="Genomic_DNA"/>
</dbReference>
<evidence type="ECO:0000313" key="7">
    <source>
        <dbReference type="EMBL" id="NJP30969.1"/>
    </source>
</evidence>
<keyword evidence="2" id="KW-0479">Metal-binding</keyword>
<feature type="compositionally biased region" description="Low complexity" evidence="5">
    <location>
        <begin position="391"/>
        <end position="421"/>
    </location>
</feature>
<evidence type="ECO:0000256" key="5">
    <source>
        <dbReference type="SAM" id="MobiDB-lite"/>
    </source>
</evidence>
<keyword evidence="8" id="KW-1185">Reference proteome</keyword>
<accession>A0ABX0Z0S5</accession>
<feature type="region of interest" description="Disordered" evidence="5">
    <location>
        <begin position="1"/>
        <end position="20"/>
    </location>
</feature>
<dbReference type="PANTHER" id="PTHR43273:SF8">
    <property type="entry name" value="RADICAL SAM DOMAIN PROTEIN"/>
    <property type="match status" value="1"/>
</dbReference>
<dbReference type="PANTHER" id="PTHR43273">
    <property type="entry name" value="ANAEROBIC SULFATASE-MATURATING ENZYME HOMOLOG ASLB-RELATED"/>
    <property type="match status" value="1"/>
</dbReference>
<gene>
    <name evidence="7" type="ORF">HCJ94_02940</name>
</gene>
<sequence>MSQPSALRSDAGEPATPGRPASAVALSQFVLKIVSRCDLSCDHCYVYEHPDQSWRRQPHTMAPATVAAAARRIAEHAVAHRLDAVRVVLHGGEPLLAGAAGLAATAAELRRRLDPVTRLDLRMQSNGVLLTEEIAEVLVTHGVAIGISLDGDRAANDRHRRYASGASSHARVLRALALLRRPEFRPCYAGLLCTVDLANDPVTVYRALLAEDPPHIDFLLPHANWERPPPRPAGVATPYADWLLAVHRAWTADGRPVPIRLLDSLLATAAGGVTRTEAVGLAAADLAVVETDGSYEQVDSLKSAYDGAPATGLDVFTHPVDAVAAHPMVAVRQAGLAGLSATCRACPVVRQCGGGLFAHRYRPGTGFDNPSVYCADLAHLIEGITGVPAGPTGSPAATPAASAGAGGPDAAMPPASSRSPSVDPADDGAGPDVLDPSVLDDLGTGHGTDASVRQLAAVHLAKTRALLVALSPATAGHPVAAAAWERLVDLDVTAPGAVREVLGHPFVRRWAHRCLERPALADLDRLAAVAAAAAVRAGARVDLDVPVRDGVLALPTLGALALPELSGPALLTTVDGGFRVRAAGRTIDVRPGEETSVWRPVRRADAPDVLIEDTDPYRDCYQDLVVAPRLAADAAARWAAHLTAAVGRIDTEAEAYAPGVRALLRAVVPVRPDRQGRQRSAAAASAFGAVAVTPVPDDAALAVLLVHEVQHLKLDGVLDVCELVDRRDARLLTVPWRDDPRPVEGVLHGTYAHLAVADVWRRRPGAEAAAQHRRYRDWTDGALDALLGLGALTPAGERFAARMRTTVDRWR</sequence>
<evidence type="ECO:0000256" key="4">
    <source>
        <dbReference type="ARBA" id="ARBA00023014"/>
    </source>
</evidence>
<dbReference type="RefSeq" id="WP_167999380.1">
    <property type="nucleotide sequence ID" value="NZ_JAATEO010000002.1"/>
</dbReference>
<dbReference type="Gene3D" id="3.20.20.70">
    <property type="entry name" value="Aldolase class I"/>
    <property type="match status" value="1"/>
</dbReference>
<evidence type="ECO:0000313" key="8">
    <source>
        <dbReference type="Proteomes" id="UP000783871"/>
    </source>
</evidence>
<reference evidence="7 8" key="1">
    <citation type="submission" date="2020-03" db="EMBL/GenBank/DDBJ databases">
        <title>WGS of actinomycetes isolated from Thailand.</title>
        <authorList>
            <person name="Thawai C."/>
        </authorList>
    </citation>
    <scope>NUCLEOTIDE SEQUENCE [LARGE SCALE GENOMIC DNA]</scope>
    <source>
        <strain evidence="7 8">HSS6-12</strain>
    </source>
</reference>
<dbReference type="CDD" id="cd01335">
    <property type="entry name" value="Radical_SAM"/>
    <property type="match status" value="1"/>
</dbReference>
<dbReference type="NCBIfam" id="TIGR04269">
    <property type="entry name" value="SAM_SPASM_FxsB"/>
    <property type="match status" value="1"/>
</dbReference>
<dbReference type="InterPro" id="IPR026337">
    <property type="entry name" value="AKG_HExxH"/>
</dbReference>
<dbReference type="SFLD" id="SFLDS00029">
    <property type="entry name" value="Radical_SAM"/>
    <property type="match status" value="1"/>
</dbReference>
<dbReference type="InterPro" id="IPR007197">
    <property type="entry name" value="rSAM"/>
</dbReference>
<keyword evidence="1" id="KW-0949">S-adenosyl-L-methionine</keyword>
<dbReference type="Proteomes" id="UP000783871">
    <property type="component" value="Unassembled WGS sequence"/>
</dbReference>
<evidence type="ECO:0000256" key="2">
    <source>
        <dbReference type="ARBA" id="ARBA00022723"/>
    </source>
</evidence>
<dbReference type="PROSITE" id="PS51918">
    <property type="entry name" value="RADICAL_SAM"/>
    <property type="match status" value="1"/>
</dbReference>
<keyword evidence="3" id="KW-0408">Iron</keyword>
<dbReference type="SUPFAM" id="SSF102114">
    <property type="entry name" value="Radical SAM enzymes"/>
    <property type="match status" value="1"/>
</dbReference>
<comment type="caution">
    <text evidence="7">The sequence shown here is derived from an EMBL/GenBank/DDBJ whole genome shotgun (WGS) entry which is preliminary data.</text>
</comment>
<dbReference type="SFLD" id="SFLDG01072">
    <property type="entry name" value="dehydrogenase_like"/>
    <property type="match status" value="1"/>
</dbReference>
<feature type="region of interest" description="Disordered" evidence="5">
    <location>
        <begin position="391"/>
        <end position="445"/>
    </location>
</feature>
<feature type="compositionally biased region" description="Low complexity" evidence="5">
    <location>
        <begin position="431"/>
        <end position="442"/>
    </location>
</feature>
<dbReference type="InterPro" id="IPR013785">
    <property type="entry name" value="Aldolase_TIM"/>
</dbReference>
<organism evidence="7 8">
    <name type="scientific">Micromonospora thermarum</name>
    <dbReference type="NCBI Taxonomy" id="2720024"/>
    <lineage>
        <taxon>Bacteria</taxon>
        <taxon>Bacillati</taxon>
        <taxon>Actinomycetota</taxon>
        <taxon>Actinomycetes</taxon>
        <taxon>Micromonosporales</taxon>
        <taxon>Micromonosporaceae</taxon>
        <taxon>Micromonospora</taxon>
    </lineage>
</organism>
<keyword evidence="4" id="KW-0411">Iron-sulfur</keyword>
<proteinExistence type="predicted"/>